<feature type="compositionally biased region" description="Polar residues" evidence="1">
    <location>
        <begin position="122"/>
        <end position="133"/>
    </location>
</feature>
<protein>
    <submittedName>
        <fullName evidence="2">Uncharacterized protein</fullName>
    </submittedName>
</protein>
<keyword evidence="3" id="KW-1185">Reference proteome</keyword>
<dbReference type="AlphaFoldDB" id="A0A8S0PWP5"/>
<dbReference type="EMBL" id="CACTIH010000204">
    <property type="protein sequence ID" value="CAA2956982.1"/>
    <property type="molecule type" value="Genomic_DNA"/>
</dbReference>
<dbReference type="Proteomes" id="UP000594638">
    <property type="component" value="Unassembled WGS sequence"/>
</dbReference>
<reference evidence="2 3" key="1">
    <citation type="submission" date="2019-12" db="EMBL/GenBank/DDBJ databases">
        <authorList>
            <person name="Alioto T."/>
            <person name="Alioto T."/>
            <person name="Gomez Garrido J."/>
        </authorList>
    </citation>
    <scope>NUCLEOTIDE SEQUENCE [LARGE SCALE GENOMIC DNA]</scope>
</reference>
<dbReference type="Gramene" id="OE9A046449T1">
    <property type="protein sequence ID" value="OE9A046449C1"/>
    <property type="gene ID" value="OE9A046449"/>
</dbReference>
<name>A0A8S0PWP5_OLEEU</name>
<gene>
    <name evidence="2" type="ORF">OLEA9_A046449</name>
</gene>
<sequence>MPPPPSPFQISIPTPVCEDPSSLLVQSLKSTIPLPSVKRPYPILAPPPRLTFESHISLLVPTLPLFPPPHPQVPHPYPTLVPPPTFKSPISPLIPAPPLSPPPCPWASPPAPAIPSSKKPNTHPSPTIKTTLSPPAPKL</sequence>
<evidence type="ECO:0000256" key="1">
    <source>
        <dbReference type="SAM" id="MobiDB-lite"/>
    </source>
</evidence>
<feature type="compositionally biased region" description="Pro residues" evidence="1">
    <location>
        <begin position="104"/>
        <end position="113"/>
    </location>
</feature>
<organism evidence="2 3">
    <name type="scientific">Olea europaea subsp. europaea</name>
    <dbReference type="NCBI Taxonomy" id="158383"/>
    <lineage>
        <taxon>Eukaryota</taxon>
        <taxon>Viridiplantae</taxon>
        <taxon>Streptophyta</taxon>
        <taxon>Embryophyta</taxon>
        <taxon>Tracheophyta</taxon>
        <taxon>Spermatophyta</taxon>
        <taxon>Magnoliopsida</taxon>
        <taxon>eudicotyledons</taxon>
        <taxon>Gunneridae</taxon>
        <taxon>Pentapetalae</taxon>
        <taxon>asterids</taxon>
        <taxon>lamiids</taxon>
        <taxon>Lamiales</taxon>
        <taxon>Oleaceae</taxon>
        <taxon>Oleeae</taxon>
        <taxon>Olea</taxon>
    </lineage>
</organism>
<evidence type="ECO:0000313" key="3">
    <source>
        <dbReference type="Proteomes" id="UP000594638"/>
    </source>
</evidence>
<evidence type="ECO:0000313" key="2">
    <source>
        <dbReference type="EMBL" id="CAA2956982.1"/>
    </source>
</evidence>
<comment type="caution">
    <text evidence="2">The sequence shown here is derived from an EMBL/GenBank/DDBJ whole genome shotgun (WGS) entry which is preliminary data.</text>
</comment>
<proteinExistence type="predicted"/>
<accession>A0A8S0PWP5</accession>
<feature type="region of interest" description="Disordered" evidence="1">
    <location>
        <begin position="104"/>
        <end position="139"/>
    </location>
</feature>